<evidence type="ECO:0000259" key="1">
    <source>
        <dbReference type="PROSITE" id="PS50191"/>
    </source>
</evidence>
<dbReference type="InterPro" id="IPR056794">
    <property type="entry name" value="PATL1-6_C_GOLD"/>
</dbReference>
<dbReference type="SUPFAM" id="SSF46938">
    <property type="entry name" value="CRAL/TRIO N-terminal domain"/>
    <property type="match status" value="1"/>
</dbReference>
<dbReference type="GO" id="GO:0008289">
    <property type="term" value="F:lipid binding"/>
    <property type="evidence" value="ECO:0007669"/>
    <property type="project" value="InterPro"/>
</dbReference>
<dbReference type="Pfam" id="PF00650">
    <property type="entry name" value="CRAL_TRIO"/>
    <property type="match status" value="1"/>
</dbReference>
<evidence type="ECO:0000313" key="3">
    <source>
        <dbReference type="EMBL" id="KAK4393705.1"/>
    </source>
</evidence>
<dbReference type="AlphaFoldDB" id="A0AAE1WHZ3"/>
<evidence type="ECO:0000313" key="4">
    <source>
        <dbReference type="Proteomes" id="UP001289374"/>
    </source>
</evidence>
<gene>
    <name evidence="3" type="ORF">Sango_1841300</name>
</gene>
<name>A0AAE1WHZ3_9LAMI</name>
<dbReference type="InterPro" id="IPR001251">
    <property type="entry name" value="CRAL-TRIO_dom"/>
</dbReference>
<dbReference type="Gene3D" id="3.40.525.10">
    <property type="entry name" value="CRAL-TRIO lipid binding domain"/>
    <property type="match status" value="1"/>
</dbReference>
<dbReference type="PANTHER" id="PTHR45932">
    <property type="entry name" value="PATELLIN-1"/>
    <property type="match status" value="1"/>
</dbReference>
<dbReference type="CDD" id="cd00170">
    <property type="entry name" value="SEC14"/>
    <property type="match status" value="1"/>
</dbReference>
<comment type="caution">
    <text evidence="3">The sequence shown here is derived from an EMBL/GenBank/DDBJ whole genome shotgun (WGS) entry which is preliminary data.</text>
</comment>
<sequence length="675" mass="77542">MSRNYDNWERLVAAVLRREELWLLCHDHSRSPSISSIASNLSSSWSSPSGENLSSGHPENDHSNATHNWAVWEKQFKPGVHITLAALPDGTRFVKRVRFRYDCSKIDSGCYVNILVKTLPVCYANEEVGQSMDSVIKTWMIFLCFYSQVGFEEEEAVIWWFKNRERVYRKYNAWGGNARIRRPLVVSFSWSPLIDPQEDESIFVPEVESISENSDPCEHQPGKIVGSEGEQSYCQPEEQSTRAFDLSETEKILLQELKQLVQDALNRHEFGSSSSSFPEQEQKPVATKEVKETMEEGENSLDFLDETYVATDEMTQERKLPVNSKTPEEVFIWGVKLMEDEKTDTVLLKFLRSQYYMVKDAFTMIKNTIKWRKEFGIDDLVEEDLGSELERVVFMHGHSKEGHPVCYNVYGEFQDKELYQKMFSDEEKRQKFLRWRIQFLEKSIRELDFSPGGISTVFQVTDLKKSQGVNKPEIRQVVGQVVQLLLDNYPEFAAKQVFINAPWLYMAYYKIISPLLMQRTKSKFAFAGPSLSTATLFKYISADQIPPQYGGLNKDGDFGAADTVTEIMVKPSAMKIEEFPVTQMTRFIMLLVELDLMDWVVKMLIETQACVVSWEVRVVGWEVGYVAEFIPSSEDGDTVTIEKTRRIGSTQEEQVTISSSFIAGEPGKLVVTIHH</sequence>
<dbReference type="PROSITE" id="PS50191">
    <property type="entry name" value="CRAL_TRIO"/>
    <property type="match status" value="1"/>
</dbReference>
<accession>A0AAE1WHZ3</accession>
<reference evidence="3" key="1">
    <citation type="submission" date="2020-06" db="EMBL/GenBank/DDBJ databases">
        <authorList>
            <person name="Li T."/>
            <person name="Hu X."/>
            <person name="Zhang T."/>
            <person name="Song X."/>
            <person name="Zhang H."/>
            <person name="Dai N."/>
            <person name="Sheng W."/>
            <person name="Hou X."/>
            <person name="Wei L."/>
        </authorList>
    </citation>
    <scope>NUCLEOTIDE SEQUENCE</scope>
    <source>
        <strain evidence="3">K16</strain>
        <tissue evidence="3">Leaf</tissue>
    </source>
</reference>
<reference evidence="3" key="2">
    <citation type="journal article" date="2024" name="Plant">
        <title>Genomic evolution and insights into agronomic trait innovations of Sesamum species.</title>
        <authorList>
            <person name="Miao H."/>
            <person name="Wang L."/>
            <person name="Qu L."/>
            <person name="Liu H."/>
            <person name="Sun Y."/>
            <person name="Le M."/>
            <person name="Wang Q."/>
            <person name="Wei S."/>
            <person name="Zheng Y."/>
            <person name="Lin W."/>
            <person name="Duan Y."/>
            <person name="Cao H."/>
            <person name="Xiong S."/>
            <person name="Wang X."/>
            <person name="Wei L."/>
            <person name="Li C."/>
            <person name="Ma Q."/>
            <person name="Ju M."/>
            <person name="Zhao R."/>
            <person name="Li G."/>
            <person name="Mu C."/>
            <person name="Tian Q."/>
            <person name="Mei H."/>
            <person name="Zhang T."/>
            <person name="Gao T."/>
            <person name="Zhang H."/>
        </authorList>
    </citation>
    <scope>NUCLEOTIDE SEQUENCE</scope>
    <source>
        <tissue evidence="3">Leaf</tissue>
    </source>
</reference>
<dbReference type="PANTHER" id="PTHR45932:SF17">
    <property type="entry name" value="CELLULAR RETINALDEHYDE-BINDING_TRIPLE FUNCTION DOMAIN-CONTAINING PROTEIN"/>
    <property type="match status" value="1"/>
</dbReference>
<feature type="domain" description="CRAL-TRIO" evidence="1">
    <location>
        <begin position="382"/>
        <end position="557"/>
    </location>
</feature>
<dbReference type="EMBL" id="JACGWL010000010">
    <property type="protein sequence ID" value="KAK4393705.1"/>
    <property type="molecule type" value="Genomic_DNA"/>
</dbReference>
<dbReference type="Pfam" id="PF25099">
    <property type="entry name" value="GOLD_PATL1_C"/>
    <property type="match status" value="1"/>
</dbReference>
<dbReference type="SMART" id="SM00516">
    <property type="entry name" value="SEC14"/>
    <property type="match status" value="1"/>
</dbReference>
<dbReference type="PROSITE" id="PS51514">
    <property type="entry name" value="BRX"/>
    <property type="match status" value="1"/>
</dbReference>
<protein>
    <submittedName>
        <fullName evidence="3">Patellin-3</fullName>
    </submittedName>
</protein>
<evidence type="ECO:0000259" key="2">
    <source>
        <dbReference type="PROSITE" id="PS51514"/>
    </source>
</evidence>
<dbReference type="Pfam" id="PF08381">
    <property type="entry name" value="BRX"/>
    <property type="match status" value="1"/>
</dbReference>
<keyword evidence="4" id="KW-1185">Reference proteome</keyword>
<feature type="domain" description="BRX" evidence="2">
    <location>
        <begin position="70"/>
        <end position="172"/>
    </location>
</feature>
<dbReference type="InterPro" id="IPR013591">
    <property type="entry name" value="Brevis_radix_dom"/>
</dbReference>
<dbReference type="InterPro" id="IPR036273">
    <property type="entry name" value="CRAL/TRIO_N_dom_sf"/>
</dbReference>
<proteinExistence type="predicted"/>
<dbReference type="SUPFAM" id="SSF52087">
    <property type="entry name" value="CRAL/TRIO domain"/>
    <property type="match status" value="1"/>
</dbReference>
<dbReference type="InterPro" id="IPR044834">
    <property type="entry name" value="PATL"/>
</dbReference>
<organism evidence="3 4">
    <name type="scientific">Sesamum angolense</name>
    <dbReference type="NCBI Taxonomy" id="2727404"/>
    <lineage>
        <taxon>Eukaryota</taxon>
        <taxon>Viridiplantae</taxon>
        <taxon>Streptophyta</taxon>
        <taxon>Embryophyta</taxon>
        <taxon>Tracheophyta</taxon>
        <taxon>Spermatophyta</taxon>
        <taxon>Magnoliopsida</taxon>
        <taxon>eudicotyledons</taxon>
        <taxon>Gunneridae</taxon>
        <taxon>Pentapetalae</taxon>
        <taxon>asterids</taxon>
        <taxon>lamiids</taxon>
        <taxon>Lamiales</taxon>
        <taxon>Pedaliaceae</taxon>
        <taxon>Sesamum</taxon>
    </lineage>
</organism>
<dbReference type="Proteomes" id="UP001289374">
    <property type="component" value="Unassembled WGS sequence"/>
</dbReference>
<dbReference type="InterPro" id="IPR036865">
    <property type="entry name" value="CRAL-TRIO_dom_sf"/>
</dbReference>